<evidence type="ECO:0000313" key="2">
    <source>
        <dbReference type="EMBL" id="AWG25566.1"/>
    </source>
</evidence>
<feature type="transmembrane region" description="Helical" evidence="1">
    <location>
        <begin position="165"/>
        <end position="190"/>
    </location>
</feature>
<reference evidence="2 3" key="1">
    <citation type="submission" date="2017-04" db="EMBL/GenBank/DDBJ databases">
        <title>Complete genome sequence of Flavobacterium kingsejong AJ004.</title>
        <authorList>
            <person name="Lee P.C."/>
        </authorList>
    </citation>
    <scope>NUCLEOTIDE SEQUENCE [LARGE SCALE GENOMIC DNA]</scope>
    <source>
        <strain evidence="2 3">AJ004</strain>
    </source>
</reference>
<dbReference type="KEGG" id="fki:FK004_10155"/>
<dbReference type="RefSeq" id="WP_108737144.1">
    <property type="nucleotide sequence ID" value="NZ_CP020919.1"/>
</dbReference>
<evidence type="ECO:0000313" key="3">
    <source>
        <dbReference type="Proteomes" id="UP000244677"/>
    </source>
</evidence>
<proteinExistence type="predicted"/>
<keyword evidence="1" id="KW-1133">Transmembrane helix</keyword>
<evidence type="ECO:0000256" key="1">
    <source>
        <dbReference type="SAM" id="Phobius"/>
    </source>
</evidence>
<accession>A0A2S1LPK3</accession>
<feature type="transmembrane region" description="Helical" evidence="1">
    <location>
        <begin position="75"/>
        <end position="93"/>
    </location>
</feature>
<keyword evidence="1" id="KW-0812">Transmembrane</keyword>
<dbReference type="OrthoDB" id="709028at2"/>
<organism evidence="2 3">
    <name type="scientific">Flavobacterium kingsejongi</name>
    <dbReference type="NCBI Taxonomy" id="1678728"/>
    <lineage>
        <taxon>Bacteria</taxon>
        <taxon>Pseudomonadati</taxon>
        <taxon>Bacteroidota</taxon>
        <taxon>Flavobacteriia</taxon>
        <taxon>Flavobacteriales</taxon>
        <taxon>Flavobacteriaceae</taxon>
        <taxon>Flavobacterium</taxon>
    </lineage>
</organism>
<keyword evidence="3" id="KW-1185">Reference proteome</keyword>
<feature type="transmembrane region" description="Helical" evidence="1">
    <location>
        <begin position="37"/>
        <end position="55"/>
    </location>
</feature>
<feature type="transmembrane region" description="Helical" evidence="1">
    <location>
        <begin position="125"/>
        <end position="145"/>
    </location>
</feature>
<sequence>MDELDILKKDWKKNENSFKQVTELDIYKMLHKKSSSIVKWIFIISLLEFSLWGILSFCMQDLDYMKSFNEMHVEHLLLPFNIIGYITILYFFYQFFMNYRKISVTDDLKKLMSSILRTRKTVKQYVMFNIGYAIVSVILVSYIFLNYDPKTITLMHQMAKDGHSMLFYSISIIFMLIYMGICILIIWLFYKLVYGILLKRLVKNYQELKKLDL</sequence>
<name>A0A2S1LPK3_9FLAO</name>
<dbReference type="Proteomes" id="UP000244677">
    <property type="component" value="Chromosome"/>
</dbReference>
<evidence type="ECO:0008006" key="4">
    <source>
        <dbReference type="Google" id="ProtNLM"/>
    </source>
</evidence>
<dbReference type="AlphaFoldDB" id="A0A2S1LPK3"/>
<dbReference type="EMBL" id="CP020919">
    <property type="protein sequence ID" value="AWG25566.1"/>
    <property type="molecule type" value="Genomic_DNA"/>
</dbReference>
<protein>
    <recommendedName>
        <fullName evidence="4">Beta-carotene 15,15'-monooxygenase</fullName>
    </recommendedName>
</protein>
<keyword evidence="1" id="KW-0472">Membrane</keyword>
<gene>
    <name evidence="2" type="ORF">FK004_10155</name>
</gene>